<dbReference type="PANTHER" id="PTHR32027:SF0">
    <property type="entry name" value="CYTOSINE DEAMINASE"/>
    <property type="match status" value="1"/>
</dbReference>
<accession>A0ABT0DGF2</accession>
<organism evidence="2 3">
    <name type="scientific">Ancylobacter crimeensis</name>
    <dbReference type="NCBI Taxonomy" id="2579147"/>
    <lineage>
        <taxon>Bacteria</taxon>
        <taxon>Pseudomonadati</taxon>
        <taxon>Pseudomonadota</taxon>
        <taxon>Alphaproteobacteria</taxon>
        <taxon>Hyphomicrobiales</taxon>
        <taxon>Xanthobacteraceae</taxon>
        <taxon>Ancylobacter</taxon>
    </lineage>
</organism>
<evidence type="ECO:0000259" key="1">
    <source>
        <dbReference type="Pfam" id="PF07969"/>
    </source>
</evidence>
<feature type="domain" description="Amidohydrolase 3" evidence="1">
    <location>
        <begin position="221"/>
        <end position="431"/>
    </location>
</feature>
<protein>
    <submittedName>
        <fullName evidence="2">Cytosine deaminase</fullName>
        <ecNumber evidence="2">3.5.4.1</ecNumber>
    </submittedName>
</protein>
<dbReference type="GO" id="GO:0004131">
    <property type="term" value="F:cytosine deaminase activity"/>
    <property type="evidence" value="ECO:0007669"/>
    <property type="project" value="UniProtKB-EC"/>
</dbReference>
<dbReference type="SUPFAM" id="SSF51556">
    <property type="entry name" value="Metallo-dependent hydrolases"/>
    <property type="match status" value="1"/>
</dbReference>
<reference evidence="2 3" key="1">
    <citation type="submission" date="2022-04" db="EMBL/GenBank/DDBJ databases">
        <authorList>
            <person name="Grouzdev D.S."/>
            <person name="Pantiukh K.S."/>
            <person name="Krutkina M.S."/>
        </authorList>
    </citation>
    <scope>NUCLEOTIDE SEQUENCE [LARGE SCALE GENOMIC DNA]</scope>
    <source>
        <strain evidence="2 3">6x-1</strain>
    </source>
</reference>
<dbReference type="NCBIfam" id="NF005759">
    <property type="entry name" value="PRK07583.1"/>
    <property type="match status" value="1"/>
</dbReference>
<dbReference type="PANTHER" id="PTHR32027">
    <property type="entry name" value="CYTOSINE DEAMINASE"/>
    <property type="match status" value="1"/>
</dbReference>
<dbReference type="EMBL" id="JALKCH010000016">
    <property type="protein sequence ID" value="MCK0198954.1"/>
    <property type="molecule type" value="Genomic_DNA"/>
</dbReference>
<proteinExistence type="predicted"/>
<dbReference type="Gene3D" id="3.20.20.140">
    <property type="entry name" value="Metal-dependent hydrolases"/>
    <property type="match status" value="1"/>
</dbReference>
<evidence type="ECO:0000313" key="3">
    <source>
        <dbReference type="Proteomes" id="UP001203284"/>
    </source>
</evidence>
<evidence type="ECO:0000313" key="2">
    <source>
        <dbReference type="EMBL" id="MCK0198954.1"/>
    </source>
</evidence>
<keyword evidence="2" id="KW-0378">Hydrolase</keyword>
<dbReference type="InterPro" id="IPR011059">
    <property type="entry name" value="Metal-dep_hydrolase_composite"/>
</dbReference>
<name>A0ABT0DGF2_9HYPH</name>
<sequence>MSPMELVRAAFETEPDRYRLAGVRAPACLLRGNPAPGLLATTPDAENLVRLDIDIADGRIAALALAGTIPLPDGAMAIPLDGGLVLPGLVDMHTHLDKAHIWHRAPNPDGSFAGALKAAADDAANWTETDLLARMTRGLQSAHAHGTVALRTHLDSVGPQAETAWQVFAGLRVEWAGRIALQAVSLVPVDLAADAAALAPVVVLTARHGGTLGGFLYRTPQLEAGLANLFAAAERHGLDLDLHVDETGDPEAQGLLALARMARARRFAGRIIAGHCCSLARQDADTAARTMDAVAEAGIAVVSLPMCNLYLQDRATGRTPLWRGVTLLHELKARGVKVMVASDNVRDPFYPHGDFDMIEVWREATRILHLDHPIGDWPAAIAAAPAAAMGLDGVGTLAPGAPADLIVTAARGVHALFARPGAPRLVLRAGRLLSAELPDRAEDDDRSAPREDARL</sequence>
<dbReference type="Pfam" id="PF07969">
    <property type="entry name" value="Amidohydro_3"/>
    <property type="match status" value="2"/>
</dbReference>
<dbReference type="EC" id="3.5.4.1" evidence="2"/>
<dbReference type="InterPro" id="IPR052349">
    <property type="entry name" value="Metallo-hydrolase_Enzymes"/>
</dbReference>
<feature type="domain" description="Amidohydrolase 3" evidence="1">
    <location>
        <begin position="80"/>
        <end position="155"/>
    </location>
</feature>
<gene>
    <name evidence="2" type="ORF">MWN34_18815</name>
</gene>
<dbReference type="Gene3D" id="2.30.40.10">
    <property type="entry name" value="Urease, subunit C, domain 1"/>
    <property type="match status" value="1"/>
</dbReference>
<dbReference type="SUPFAM" id="SSF51338">
    <property type="entry name" value="Composite domain of metallo-dependent hydrolases"/>
    <property type="match status" value="1"/>
</dbReference>
<dbReference type="Proteomes" id="UP001203284">
    <property type="component" value="Unassembled WGS sequence"/>
</dbReference>
<comment type="caution">
    <text evidence="2">The sequence shown here is derived from an EMBL/GenBank/DDBJ whole genome shotgun (WGS) entry which is preliminary data.</text>
</comment>
<keyword evidence="3" id="KW-1185">Reference proteome</keyword>
<dbReference type="RefSeq" id="WP_247030855.1">
    <property type="nucleotide sequence ID" value="NZ_JALKCH010000016.1"/>
</dbReference>
<dbReference type="InterPro" id="IPR013108">
    <property type="entry name" value="Amidohydro_3"/>
</dbReference>
<dbReference type="InterPro" id="IPR032466">
    <property type="entry name" value="Metal_Hydrolase"/>
</dbReference>